<dbReference type="Proteomes" id="UP000237271">
    <property type="component" value="Unassembled WGS sequence"/>
</dbReference>
<dbReference type="OrthoDB" id="167139at2759"/>
<sequence length="108" mass="12164">MAAISCYCCRFLIGRGKALTNQEHWWIVGLHDGGVSVHEIERRTGRSPTCVRRAVKEERDPQSDTGRQPALTEREVRQLVRVAAAGDKFDAVLKTKLGFKTSVRTVQR</sequence>
<evidence type="ECO:0000259" key="1">
    <source>
        <dbReference type="Pfam" id="PF11427"/>
    </source>
</evidence>
<reference evidence="2 3" key="1">
    <citation type="journal article" date="2017" name="Genome Biol. Evol.">
        <title>Phytophthora megakarya and P. palmivora, closely related causal agents of cacao black pod rot, underwent increases in genome sizes and gene numbers by different mechanisms.</title>
        <authorList>
            <person name="Ali S.S."/>
            <person name="Shao J."/>
            <person name="Lary D.J."/>
            <person name="Kronmiller B."/>
            <person name="Shen D."/>
            <person name="Strem M.D."/>
            <person name="Amoako-Attah I."/>
            <person name="Akrofi A.Y."/>
            <person name="Begoude B.A."/>
            <person name="Ten Hoopen G.M."/>
            <person name="Coulibaly K."/>
            <person name="Kebe B.I."/>
            <person name="Melnick R.L."/>
            <person name="Guiltinan M.J."/>
            <person name="Tyler B.M."/>
            <person name="Meinhardt L.W."/>
            <person name="Bailey B.A."/>
        </authorList>
    </citation>
    <scope>NUCLEOTIDE SEQUENCE [LARGE SCALE GENOMIC DNA]</scope>
    <source>
        <strain evidence="3">sbr112.9</strain>
    </source>
</reference>
<evidence type="ECO:0000313" key="3">
    <source>
        <dbReference type="Proteomes" id="UP000237271"/>
    </source>
</evidence>
<dbReference type="GO" id="GO:0003677">
    <property type="term" value="F:DNA binding"/>
    <property type="evidence" value="ECO:0007669"/>
    <property type="project" value="InterPro"/>
</dbReference>
<organism evidence="2 3">
    <name type="scientific">Phytophthora palmivora</name>
    <dbReference type="NCBI Taxonomy" id="4796"/>
    <lineage>
        <taxon>Eukaryota</taxon>
        <taxon>Sar</taxon>
        <taxon>Stramenopiles</taxon>
        <taxon>Oomycota</taxon>
        <taxon>Peronosporomycetes</taxon>
        <taxon>Peronosporales</taxon>
        <taxon>Peronosporaceae</taxon>
        <taxon>Phytophthora</taxon>
    </lineage>
</organism>
<proteinExistence type="predicted"/>
<dbReference type="Gene3D" id="1.10.10.60">
    <property type="entry name" value="Homeodomain-like"/>
    <property type="match status" value="1"/>
</dbReference>
<gene>
    <name evidence="2" type="ORF">PHPALM_8708</name>
</gene>
<accession>A0A2P4Y966</accession>
<dbReference type="InterPro" id="IPR025898">
    <property type="entry name" value="Tc3_transposase_DNA-bd_dom"/>
</dbReference>
<comment type="caution">
    <text evidence="2">The sequence shown here is derived from an EMBL/GenBank/DDBJ whole genome shotgun (WGS) entry which is preliminary data.</text>
</comment>
<dbReference type="Pfam" id="PF11427">
    <property type="entry name" value="HTH_Tnp_Tc3_1"/>
    <property type="match status" value="1"/>
</dbReference>
<dbReference type="SUPFAM" id="SSF46689">
    <property type="entry name" value="Homeodomain-like"/>
    <property type="match status" value="1"/>
</dbReference>
<evidence type="ECO:0000313" key="2">
    <source>
        <dbReference type="EMBL" id="POM74345.1"/>
    </source>
</evidence>
<name>A0A2P4Y966_9STRA</name>
<protein>
    <recommendedName>
        <fullName evidence="1">Tc3 transposase DNA binding domain-containing protein</fullName>
    </recommendedName>
</protein>
<dbReference type="EMBL" id="NCKW01004883">
    <property type="protein sequence ID" value="POM74345.1"/>
    <property type="molecule type" value="Genomic_DNA"/>
</dbReference>
<dbReference type="AlphaFoldDB" id="A0A2P4Y966"/>
<dbReference type="InterPro" id="IPR009057">
    <property type="entry name" value="Homeodomain-like_sf"/>
</dbReference>
<feature type="domain" description="Tc3 transposase DNA binding" evidence="1">
    <location>
        <begin position="15"/>
        <end position="57"/>
    </location>
</feature>
<keyword evidence="3" id="KW-1185">Reference proteome</keyword>